<keyword evidence="5" id="KW-0560">Oxidoreductase</keyword>
<dbReference type="AlphaFoldDB" id="A0A7Y7WVJ1"/>
<feature type="domain" description="Intradiol ring-cleavage dioxygenases" evidence="7">
    <location>
        <begin position="162"/>
        <end position="272"/>
    </location>
</feature>
<dbReference type="Pfam" id="PF00775">
    <property type="entry name" value="Dioxygenase_C"/>
    <property type="match status" value="1"/>
</dbReference>
<dbReference type="GO" id="GO:0018576">
    <property type="term" value="F:catechol 1,2-dioxygenase activity"/>
    <property type="evidence" value="ECO:0007669"/>
    <property type="project" value="InterPro"/>
</dbReference>
<evidence type="ECO:0000256" key="5">
    <source>
        <dbReference type="ARBA" id="ARBA00023002"/>
    </source>
</evidence>
<name>A0A7Y7WVJ1_9PSED</name>
<evidence type="ECO:0000256" key="1">
    <source>
        <dbReference type="ARBA" id="ARBA00001965"/>
    </source>
</evidence>
<dbReference type="Gene3D" id="2.60.130.10">
    <property type="entry name" value="Aromatic compound dioxygenase"/>
    <property type="match status" value="1"/>
</dbReference>
<accession>A0A7Y7WVJ1</accession>
<comment type="caution">
    <text evidence="9">The sequence shown here is derived from an EMBL/GenBank/DDBJ whole genome shotgun (WGS) entry which is preliminary data.</text>
</comment>
<gene>
    <name evidence="9" type="ORF">HX830_26880</name>
</gene>
<dbReference type="PANTHER" id="PTHR33711:SF7">
    <property type="entry name" value="INTRADIOL RING-CLEAVAGE DIOXYGENASES DOMAIN-CONTAINING PROTEIN-RELATED"/>
    <property type="match status" value="1"/>
</dbReference>
<dbReference type="InterPro" id="IPR007535">
    <property type="entry name" value="Catechol_dOase_N"/>
</dbReference>
<evidence type="ECO:0000259" key="7">
    <source>
        <dbReference type="Pfam" id="PF00775"/>
    </source>
</evidence>
<sequence>MRNLDEMTITQAVLANNSGTADARLCAVMTSLVQHLHAFARDIKLTEKEWQSGIDFLSQVGKTCSADHQEFVLLSHVLGLSTLVLAQNDKKPAGCTEAAAFHVLPEHEPSVHDLGADLSGELDGPKGYVHGSVRDAKGNPIPYAALEISLAAGASLAERALLQADERGQYHFCTAIPNSQRIPHDGPVGQLLSALNRHAWRPAHLEFTVSAAGYQRLTTQVFREGDPYLDSDAVFGVRSSLITEWQRQDAGMTPAGTLSRDPFYSLAFDFVLAKDAVS</sequence>
<feature type="domain" description="Catechol dioxygenase N-terminal" evidence="8">
    <location>
        <begin position="22"/>
        <end position="95"/>
    </location>
</feature>
<evidence type="ECO:0000313" key="9">
    <source>
        <dbReference type="EMBL" id="NWB88499.1"/>
    </source>
</evidence>
<comment type="cofactor">
    <cofactor evidence="1">
        <name>Fe(3+)</name>
        <dbReference type="ChEBI" id="CHEBI:29034"/>
    </cofactor>
</comment>
<dbReference type="RefSeq" id="WP_152739868.1">
    <property type="nucleotide sequence ID" value="NZ_JACAQA010000028.1"/>
</dbReference>
<dbReference type="InterPro" id="IPR000627">
    <property type="entry name" value="Intradiol_dOase_C"/>
</dbReference>
<reference evidence="9 10" key="1">
    <citation type="submission" date="2020-04" db="EMBL/GenBank/DDBJ databases">
        <title>Molecular characterization of pseudomonads from Agaricus bisporus reveal novel blotch 2 pathogens in Western Europe.</title>
        <authorList>
            <person name="Taparia T."/>
            <person name="Krijger M."/>
            <person name="Haynes E."/>
            <person name="Elpinstone J.G."/>
            <person name="Noble R."/>
            <person name="Van Der Wolf J."/>
        </authorList>
    </citation>
    <scope>NUCLEOTIDE SEQUENCE [LARGE SCALE GENOMIC DNA]</scope>
    <source>
        <strain evidence="9 10">G9001</strain>
    </source>
</reference>
<dbReference type="SUPFAM" id="SSF49482">
    <property type="entry name" value="Aromatic compound dioxygenase"/>
    <property type="match status" value="1"/>
</dbReference>
<evidence type="ECO:0000256" key="3">
    <source>
        <dbReference type="ARBA" id="ARBA00022723"/>
    </source>
</evidence>
<evidence type="ECO:0000313" key="10">
    <source>
        <dbReference type="Proteomes" id="UP000522864"/>
    </source>
</evidence>
<dbReference type="EMBL" id="JACAQA010000028">
    <property type="protein sequence ID" value="NWB88499.1"/>
    <property type="molecule type" value="Genomic_DNA"/>
</dbReference>
<keyword evidence="6" id="KW-0408">Iron</keyword>
<comment type="similarity">
    <text evidence="2">Belongs to the intradiol ring-cleavage dioxygenase family.</text>
</comment>
<dbReference type="PANTHER" id="PTHR33711">
    <property type="entry name" value="DIOXYGENASE, PUTATIVE (AFU_ORTHOLOGUE AFUA_2G02910)-RELATED"/>
    <property type="match status" value="1"/>
</dbReference>
<proteinExistence type="inferred from homology"/>
<dbReference type="InterPro" id="IPR050770">
    <property type="entry name" value="Intradiol_RC_Dioxygenase"/>
</dbReference>
<protein>
    <submittedName>
        <fullName evidence="9">6-chlorohydroxyquinol-1,2-dioxygenase</fullName>
    </submittedName>
</protein>
<evidence type="ECO:0000256" key="4">
    <source>
        <dbReference type="ARBA" id="ARBA00022964"/>
    </source>
</evidence>
<organism evidence="9 10">
    <name type="scientific">Pseudomonas gingeri</name>
    <dbReference type="NCBI Taxonomy" id="117681"/>
    <lineage>
        <taxon>Bacteria</taxon>
        <taxon>Pseudomonadati</taxon>
        <taxon>Pseudomonadota</taxon>
        <taxon>Gammaproteobacteria</taxon>
        <taxon>Pseudomonadales</taxon>
        <taxon>Pseudomonadaceae</taxon>
        <taxon>Pseudomonas</taxon>
    </lineage>
</organism>
<keyword evidence="4 9" id="KW-0223">Dioxygenase</keyword>
<keyword evidence="3" id="KW-0479">Metal-binding</keyword>
<evidence type="ECO:0000256" key="6">
    <source>
        <dbReference type="ARBA" id="ARBA00023004"/>
    </source>
</evidence>
<dbReference type="GO" id="GO:0009712">
    <property type="term" value="P:catechol-containing compound metabolic process"/>
    <property type="evidence" value="ECO:0007669"/>
    <property type="project" value="InterPro"/>
</dbReference>
<evidence type="ECO:0000259" key="8">
    <source>
        <dbReference type="Pfam" id="PF04444"/>
    </source>
</evidence>
<dbReference type="InterPro" id="IPR015889">
    <property type="entry name" value="Intradiol_dOase_core"/>
</dbReference>
<evidence type="ECO:0000256" key="2">
    <source>
        <dbReference type="ARBA" id="ARBA00007825"/>
    </source>
</evidence>
<dbReference type="GO" id="GO:0008199">
    <property type="term" value="F:ferric iron binding"/>
    <property type="evidence" value="ECO:0007669"/>
    <property type="project" value="InterPro"/>
</dbReference>
<dbReference type="Proteomes" id="UP000522864">
    <property type="component" value="Unassembled WGS sequence"/>
</dbReference>
<dbReference type="Pfam" id="PF04444">
    <property type="entry name" value="Dioxygenase_N"/>
    <property type="match status" value="1"/>
</dbReference>